<dbReference type="InterPro" id="IPR005494">
    <property type="entry name" value="GSPS_pre-ATP-grasp-like_dom"/>
</dbReference>
<evidence type="ECO:0000256" key="5">
    <source>
        <dbReference type="ARBA" id="ARBA00022842"/>
    </source>
</evidence>
<evidence type="ECO:0000259" key="6">
    <source>
        <dbReference type="Pfam" id="PF03738"/>
    </source>
</evidence>
<evidence type="ECO:0000256" key="3">
    <source>
        <dbReference type="ARBA" id="ARBA00022741"/>
    </source>
</evidence>
<evidence type="ECO:0000313" key="7">
    <source>
        <dbReference type="EMBL" id="MED1203414.1"/>
    </source>
</evidence>
<evidence type="ECO:0000256" key="2">
    <source>
        <dbReference type="ARBA" id="ARBA00022723"/>
    </source>
</evidence>
<evidence type="ECO:0000313" key="8">
    <source>
        <dbReference type="Proteomes" id="UP001341444"/>
    </source>
</evidence>
<dbReference type="EMBL" id="JARMAB010000012">
    <property type="protein sequence ID" value="MED1203414.1"/>
    <property type="molecule type" value="Genomic_DNA"/>
</dbReference>
<keyword evidence="3" id="KW-0547">Nucleotide-binding</keyword>
<evidence type="ECO:0000256" key="1">
    <source>
        <dbReference type="ARBA" id="ARBA00022598"/>
    </source>
</evidence>
<dbReference type="InterPro" id="IPR016185">
    <property type="entry name" value="PreATP-grasp_dom_sf"/>
</dbReference>
<protein>
    <submittedName>
        <fullName evidence="7">Glutathionylspermidine synthase family protein</fullName>
    </submittedName>
</protein>
<sequence>MLNEQEYMKKWIALNQKMAEEHFTWGTAELEDDYEQYMSFHLYKMGRKQWNDIQEATKKIGHIVNKAYHEIFSSETLKSRLGIPAEAWDTLSILSRYFSYFSRLDLVVNHGDIKLIEVNSDTPTGYLETSTANRIICEDQGYSSPNHLESAIFKAWRKIEYEYQITSQDTVYFTSYGWHDEDRETVLFNMRNSGLARTRYIPLEEIIVSETGIYDGDGERIDYLYRLYPLEYLPDDKDPNGKNIGNLLLDHIANGRVKIINPPSAFMMQSKAVMGIIWELASQEGIFTEAEKNDIQQYFLPTFFSNEPFRGLNLPYVEKPIFGREGGGVVIFDRMRKVVDEDPEHWYSEWPKIYQEYKEMPDYTLDTWTGPYTGKLLVGSFLIGGEPSGLFLRVGEKITGNLSMFCGITVTED</sequence>
<keyword evidence="4" id="KW-0067">ATP-binding</keyword>
<comment type="caution">
    <text evidence="7">The sequence shown here is derived from an EMBL/GenBank/DDBJ whole genome shotgun (WGS) entry which is preliminary data.</text>
</comment>
<feature type="domain" description="Glutathionylspermidine synthase pre-ATP-grasp-like" evidence="6">
    <location>
        <begin position="16"/>
        <end position="408"/>
    </location>
</feature>
<keyword evidence="1" id="KW-0436">Ligase</keyword>
<dbReference type="Proteomes" id="UP001341444">
    <property type="component" value="Unassembled WGS sequence"/>
</dbReference>
<reference evidence="7 8" key="1">
    <citation type="submission" date="2023-03" db="EMBL/GenBank/DDBJ databases">
        <title>Bacillus Genome Sequencing.</title>
        <authorList>
            <person name="Dunlap C."/>
        </authorList>
    </citation>
    <scope>NUCLEOTIDE SEQUENCE [LARGE SCALE GENOMIC DNA]</scope>
    <source>
        <strain evidence="7 8">B-23453</strain>
    </source>
</reference>
<proteinExistence type="predicted"/>
<accession>A0ABU6MGJ7</accession>
<keyword evidence="8" id="KW-1185">Reference proteome</keyword>
<keyword evidence="5" id="KW-0460">Magnesium</keyword>
<dbReference type="SUPFAM" id="SSF52440">
    <property type="entry name" value="PreATP-grasp domain"/>
    <property type="match status" value="1"/>
</dbReference>
<organism evidence="7 8">
    <name type="scientific">Heyndrickxia acidicola</name>
    <dbReference type="NCBI Taxonomy" id="209389"/>
    <lineage>
        <taxon>Bacteria</taxon>
        <taxon>Bacillati</taxon>
        <taxon>Bacillota</taxon>
        <taxon>Bacilli</taxon>
        <taxon>Bacillales</taxon>
        <taxon>Bacillaceae</taxon>
        <taxon>Heyndrickxia</taxon>
    </lineage>
</organism>
<keyword evidence="2" id="KW-0479">Metal-binding</keyword>
<name>A0ABU6MGJ7_9BACI</name>
<evidence type="ECO:0000256" key="4">
    <source>
        <dbReference type="ARBA" id="ARBA00022840"/>
    </source>
</evidence>
<dbReference type="SUPFAM" id="SSF56059">
    <property type="entry name" value="Glutathione synthetase ATP-binding domain-like"/>
    <property type="match status" value="1"/>
</dbReference>
<dbReference type="Gene3D" id="3.30.1490.330">
    <property type="match status" value="1"/>
</dbReference>
<dbReference type="Pfam" id="PF03738">
    <property type="entry name" value="GSP_synth"/>
    <property type="match status" value="1"/>
</dbReference>
<gene>
    <name evidence="7" type="ORF">P4T90_10020</name>
</gene>